<dbReference type="InterPro" id="IPR011032">
    <property type="entry name" value="GroES-like_sf"/>
</dbReference>
<dbReference type="GO" id="GO:0016491">
    <property type="term" value="F:oxidoreductase activity"/>
    <property type="evidence" value="ECO:0007669"/>
    <property type="project" value="InterPro"/>
</dbReference>
<name>A0A6A5W4U5_9PLEO</name>
<dbReference type="SUPFAM" id="SSF51735">
    <property type="entry name" value="NAD(P)-binding Rossmann-fold domains"/>
    <property type="match status" value="1"/>
</dbReference>
<dbReference type="Gene3D" id="3.90.180.10">
    <property type="entry name" value="Medium-chain alcohol dehydrogenases, catalytic domain"/>
    <property type="match status" value="1"/>
</dbReference>
<dbReference type="Proteomes" id="UP000800036">
    <property type="component" value="Unassembled WGS sequence"/>
</dbReference>
<sequence>MQGDEEIYQVSQLYPYKLAPYPLTVEPSTENLPESLGPHDVVTRVHAVSLNFRDVAVLQEGRYPGGQIAGGIPASDCAAEVVAVGSEVKLEGGDRVSVQFNLTNLTGRERDGGLMALGGDAEGVLAEYLVFEEKCLVKLPGQLTWEEASTIACAGMTAWTSLNRLKDLQEGSFALISMFGHLICIAAGIKPIITSSSNEKIEQIKKLSPEVEGINYKEHKDVAEEVLRLAGGTGVDYVINNIGSSSIPNNIKALRKKFGTVSLVGFLGGHLGDAPRDIFLQLLFKAAKIQGIAVGSEVEFEELNQFLEDKKFTFDNAPAAFDYLISGKHTGKVGITF</sequence>
<organism evidence="2 3">
    <name type="scientific">Bimuria novae-zelandiae CBS 107.79</name>
    <dbReference type="NCBI Taxonomy" id="1447943"/>
    <lineage>
        <taxon>Eukaryota</taxon>
        <taxon>Fungi</taxon>
        <taxon>Dikarya</taxon>
        <taxon>Ascomycota</taxon>
        <taxon>Pezizomycotina</taxon>
        <taxon>Dothideomycetes</taxon>
        <taxon>Pleosporomycetidae</taxon>
        <taxon>Pleosporales</taxon>
        <taxon>Massarineae</taxon>
        <taxon>Didymosphaeriaceae</taxon>
        <taxon>Bimuria</taxon>
    </lineage>
</organism>
<accession>A0A6A5W4U5</accession>
<dbReference type="InterPro" id="IPR020843">
    <property type="entry name" value="ER"/>
</dbReference>
<dbReference type="InterPro" id="IPR052711">
    <property type="entry name" value="Zinc_ADH-like"/>
</dbReference>
<dbReference type="Pfam" id="PF08240">
    <property type="entry name" value="ADH_N"/>
    <property type="match status" value="1"/>
</dbReference>
<evidence type="ECO:0000259" key="1">
    <source>
        <dbReference type="SMART" id="SM00829"/>
    </source>
</evidence>
<dbReference type="SMART" id="SM00829">
    <property type="entry name" value="PKS_ER"/>
    <property type="match status" value="1"/>
</dbReference>
<dbReference type="PANTHER" id="PTHR45033">
    <property type="match status" value="1"/>
</dbReference>
<protein>
    <submittedName>
        <fullName evidence="2">NAD(P)-binding protein</fullName>
    </submittedName>
</protein>
<proteinExistence type="predicted"/>
<dbReference type="EMBL" id="ML976656">
    <property type="protein sequence ID" value="KAF1980527.1"/>
    <property type="molecule type" value="Genomic_DNA"/>
</dbReference>
<evidence type="ECO:0000313" key="3">
    <source>
        <dbReference type="Proteomes" id="UP000800036"/>
    </source>
</evidence>
<dbReference type="PANTHER" id="PTHR45033:SF1">
    <property type="entry name" value="OXIDOREDUCTASE (EUROFUNG)"/>
    <property type="match status" value="1"/>
</dbReference>
<dbReference type="OrthoDB" id="3509362at2759"/>
<reference evidence="2" key="1">
    <citation type="journal article" date="2020" name="Stud. Mycol.">
        <title>101 Dothideomycetes genomes: a test case for predicting lifestyles and emergence of pathogens.</title>
        <authorList>
            <person name="Haridas S."/>
            <person name="Albert R."/>
            <person name="Binder M."/>
            <person name="Bloem J."/>
            <person name="Labutti K."/>
            <person name="Salamov A."/>
            <person name="Andreopoulos B."/>
            <person name="Baker S."/>
            <person name="Barry K."/>
            <person name="Bills G."/>
            <person name="Bluhm B."/>
            <person name="Cannon C."/>
            <person name="Castanera R."/>
            <person name="Culley D."/>
            <person name="Daum C."/>
            <person name="Ezra D."/>
            <person name="Gonzalez J."/>
            <person name="Henrissat B."/>
            <person name="Kuo A."/>
            <person name="Liang C."/>
            <person name="Lipzen A."/>
            <person name="Lutzoni F."/>
            <person name="Magnuson J."/>
            <person name="Mondo S."/>
            <person name="Nolan M."/>
            <person name="Ohm R."/>
            <person name="Pangilinan J."/>
            <person name="Park H.-J."/>
            <person name="Ramirez L."/>
            <person name="Alfaro M."/>
            <person name="Sun H."/>
            <person name="Tritt A."/>
            <person name="Yoshinaga Y."/>
            <person name="Zwiers L.-H."/>
            <person name="Turgeon B."/>
            <person name="Goodwin S."/>
            <person name="Spatafora J."/>
            <person name="Crous P."/>
            <person name="Grigoriev I."/>
        </authorList>
    </citation>
    <scope>NUCLEOTIDE SEQUENCE</scope>
    <source>
        <strain evidence="2">CBS 107.79</strain>
    </source>
</reference>
<dbReference type="InterPro" id="IPR036291">
    <property type="entry name" value="NAD(P)-bd_dom_sf"/>
</dbReference>
<dbReference type="InterPro" id="IPR013154">
    <property type="entry name" value="ADH-like_N"/>
</dbReference>
<dbReference type="Gene3D" id="3.40.50.720">
    <property type="entry name" value="NAD(P)-binding Rossmann-like Domain"/>
    <property type="match status" value="1"/>
</dbReference>
<keyword evidence="3" id="KW-1185">Reference proteome</keyword>
<dbReference type="AlphaFoldDB" id="A0A6A5W4U5"/>
<dbReference type="CDD" id="cd08276">
    <property type="entry name" value="MDR7"/>
    <property type="match status" value="1"/>
</dbReference>
<dbReference type="SUPFAM" id="SSF50129">
    <property type="entry name" value="GroES-like"/>
    <property type="match status" value="1"/>
</dbReference>
<dbReference type="InterPro" id="IPR013149">
    <property type="entry name" value="ADH-like_C"/>
</dbReference>
<feature type="domain" description="Enoyl reductase (ER)" evidence="1">
    <location>
        <begin position="18"/>
        <end position="335"/>
    </location>
</feature>
<dbReference type="Pfam" id="PF00107">
    <property type="entry name" value="ADH_zinc_N"/>
    <property type="match status" value="1"/>
</dbReference>
<gene>
    <name evidence="2" type="ORF">BU23DRAFT_576429</name>
</gene>
<evidence type="ECO:0000313" key="2">
    <source>
        <dbReference type="EMBL" id="KAF1980527.1"/>
    </source>
</evidence>